<evidence type="ECO:0000313" key="2">
    <source>
        <dbReference type="Proteomes" id="UP000009168"/>
    </source>
</evidence>
<dbReference type="KEGG" id="tet:TTHERM_000475299"/>
<dbReference type="GeneID" id="24439178"/>
<name>W7X6P8_TETTS</name>
<protein>
    <submittedName>
        <fullName evidence="1">Uncharacterized protein</fullName>
    </submittedName>
</protein>
<keyword evidence="2" id="KW-1185">Reference proteome</keyword>
<dbReference type="InParanoid" id="W7X6P8"/>
<accession>W7X6P8</accession>
<dbReference type="Proteomes" id="UP000009168">
    <property type="component" value="Unassembled WGS sequence"/>
</dbReference>
<organism evidence="1 2">
    <name type="scientific">Tetrahymena thermophila (strain SB210)</name>
    <dbReference type="NCBI Taxonomy" id="312017"/>
    <lineage>
        <taxon>Eukaryota</taxon>
        <taxon>Sar</taxon>
        <taxon>Alveolata</taxon>
        <taxon>Ciliophora</taxon>
        <taxon>Intramacronucleata</taxon>
        <taxon>Oligohymenophorea</taxon>
        <taxon>Hymenostomatida</taxon>
        <taxon>Tetrahymenina</taxon>
        <taxon>Tetrahymenidae</taxon>
        <taxon>Tetrahymena</taxon>
    </lineage>
</organism>
<sequence>MQLMDQQQIAHFTWFLQQKLIAQGNNEWTYTIKKTQLSNYKYQHKFESGRPKIELLNGETVSVNGFQKGVQLKNNIRTSQQQQHEATLSDLEIC</sequence>
<dbReference type="AlphaFoldDB" id="W7X6P8"/>
<evidence type="ECO:0000313" key="1">
    <source>
        <dbReference type="EMBL" id="EWS72053.1"/>
    </source>
</evidence>
<dbReference type="RefSeq" id="XP_012655428.1">
    <property type="nucleotide sequence ID" value="XM_012799974.1"/>
</dbReference>
<dbReference type="EMBL" id="GG662472">
    <property type="protein sequence ID" value="EWS72053.1"/>
    <property type="molecule type" value="Genomic_DNA"/>
</dbReference>
<reference evidence="2" key="1">
    <citation type="journal article" date="2006" name="PLoS Biol.">
        <title>Macronuclear genome sequence of the ciliate Tetrahymena thermophila, a model eukaryote.</title>
        <authorList>
            <person name="Eisen J.A."/>
            <person name="Coyne R.S."/>
            <person name="Wu M."/>
            <person name="Wu D."/>
            <person name="Thiagarajan M."/>
            <person name="Wortman J.R."/>
            <person name="Badger J.H."/>
            <person name="Ren Q."/>
            <person name="Amedeo P."/>
            <person name="Jones K.M."/>
            <person name="Tallon L.J."/>
            <person name="Delcher A.L."/>
            <person name="Salzberg S.L."/>
            <person name="Silva J.C."/>
            <person name="Haas B.J."/>
            <person name="Majoros W.H."/>
            <person name="Farzad M."/>
            <person name="Carlton J.M."/>
            <person name="Smith R.K. Jr."/>
            <person name="Garg J."/>
            <person name="Pearlman R.E."/>
            <person name="Karrer K.M."/>
            <person name="Sun L."/>
            <person name="Manning G."/>
            <person name="Elde N.C."/>
            <person name="Turkewitz A.P."/>
            <person name="Asai D.J."/>
            <person name="Wilkes D.E."/>
            <person name="Wang Y."/>
            <person name="Cai H."/>
            <person name="Collins K."/>
            <person name="Stewart B.A."/>
            <person name="Lee S.R."/>
            <person name="Wilamowska K."/>
            <person name="Weinberg Z."/>
            <person name="Ruzzo W.L."/>
            <person name="Wloga D."/>
            <person name="Gaertig J."/>
            <person name="Frankel J."/>
            <person name="Tsao C.-C."/>
            <person name="Gorovsky M.A."/>
            <person name="Keeling P.J."/>
            <person name="Waller R.F."/>
            <person name="Patron N.J."/>
            <person name="Cherry J.M."/>
            <person name="Stover N.A."/>
            <person name="Krieger C.J."/>
            <person name="del Toro C."/>
            <person name="Ryder H.F."/>
            <person name="Williamson S.C."/>
            <person name="Barbeau R.A."/>
            <person name="Hamilton E.P."/>
            <person name="Orias E."/>
        </authorList>
    </citation>
    <scope>NUCLEOTIDE SEQUENCE [LARGE SCALE GENOMIC DNA]</scope>
    <source>
        <strain evidence="2">SB210</strain>
    </source>
</reference>
<gene>
    <name evidence="1" type="ORF">TTHERM_000475299</name>
</gene>
<proteinExistence type="predicted"/>